<sequence>MKIGRGDNALEVLISDGFNLSLDDIGEINYTGGGWWHNAGRAVIFDLKIAASAGAAMTYYRSNCGHKKGLIFLLGLGSRFA</sequence>
<name>A0A939NMH6_KLEPN</name>
<protein>
    <submittedName>
        <fullName evidence="1">Uncharacterized protein</fullName>
    </submittedName>
</protein>
<dbReference type="Proteomes" id="UP000664620">
    <property type="component" value="Unassembled WGS sequence"/>
</dbReference>
<proteinExistence type="predicted"/>
<gene>
    <name evidence="1" type="ORF">J4734_02620</name>
</gene>
<comment type="caution">
    <text evidence="1">The sequence shown here is derived from an EMBL/GenBank/DDBJ whole genome shotgun (WGS) entry which is preliminary data.</text>
</comment>
<dbReference type="EMBL" id="JAGETO010000007">
    <property type="protein sequence ID" value="MBO2029037.1"/>
    <property type="molecule type" value="Genomic_DNA"/>
</dbReference>
<reference evidence="1" key="1">
    <citation type="submission" date="2021-03" db="EMBL/GenBank/DDBJ databases">
        <title>Molecular epidemiology and mechanisms of colistin and carbapenem resistance in Enterobacteriaceae from clinical isolates, the environment and porcine samples in Pretoria, South Africa.</title>
        <authorList>
            <person name="Bogoshi D."/>
            <person name="Mbelle N.M."/>
            <person name="Naidoo V."/>
            <person name="Osei Sekyere J."/>
        </authorList>
    </citation>
    <scope>NUCLEOTIDE SEQUENCE</scope>
    <source>
        <strain evidence="1">C034</strain>
    </source>
</reference>
<evidence type="ECO:0000313" key="1">
    <source>
        <dbReference type="EMBL" id="MBO2029037.1"/>
    </source>
</evidence>
<evidence type="ECO:0000313" key="2">
    <source>
        <dbReference type="Proteomes" id="UP000664620"/>
    </source>
</evidence>
<accession>A0A939NMH6</accession>
<dbReference type="AlphaFoldDB" id="A0A939NMH6"/>
<organism evidence="1 2">
    <name type="scientific">Klebsiella pneumoniae</name>
    <dbReference type="NCBI Taxonomy" id="573"/>
    <lineage>
        <taxon>Bacteria</taxon>
        <taxon>Pseudomonadati</taxon>
        <taxon>Pseudomonadota</taxon>
        <taxon>Gammaproteobacteria</taxon>
        <taxon>Enterobacterales</taxon>
        <taxon>Enterobacteriaceae</taxon>
        <taxon>Klebsiella/Raoultella group</taxon>
        <taxon>Klebsiella</taxon>
        <taxon>Klebsiella pneumoniae complex</taxon>
    </lineage>
</organism>